<organism evidence="1 2">
    <name type="scientific">Streblomastix strix</name>
    <dbReference type="NCBI Taxonomy" id="222440"/>
    <lineage>
        <taxon>Eukaryota</taxon>
        <taxon>Metamonada</taxon>
        <taxon>Preaxostyla</taxon>
        <taxon>Oxymonadida</taxon>
        <taxon>Streblomastigidae</taxon>
        <taxon>Streblomastix</taxon>
    </lineage>
</organism>
<name>A0A5J4VLN7_9EUKA</name>
<reference evidence="1 2" key="1">
    <citation type="submission" date="2019-03" db="EMBL/GenBank/DDBJ databases">
        <title>Single cell metagenomics reveals metabolic interactions within the superorganism composed of flagellate Streblomastix strix and complex community of Bacteroidetes bacteria on its surface.</title>
        <authorList>
            <person name="Treitli S.C."/>
            <person name="Kolisko M."/>
            <person name="Husnik F."/>
            <person name="Keeling P."/>
            <person name="Hampl V."/>
        </authorList>
    </citation>
    <scope>NUCLEOTIDE SEQUENCE [LARGE SCALE GENOMIC DNA]</scope>
    <source>
        <strain evidence="1">ST1C</strain>
    </source>
</reference>
<dbReference type="AlphaFoldDB" id="A0A5J4VLN7"/>
<gene>
    <name evidence="1" type="ORF">EZS28_021061</name>
</gene>
<comment type="caution">
    <text evidence="1">The sequence shown here is derived from an EMBL/GenBank/DDBJ whole genome shotgun (WGS) entry which is preliminary data.</text>
</comment>
<accession>A0A5J4VLN7</accession>
<proteinExistence type="predicted"/>
<sequence>MVVFIDEVLTPLIKDIHEAYPQLDNIFIHLDNATSHNTRATASFLEGQQQGDSFKTAKEAVDAATKILHGISKYMLKSCFQNWCQRA</sequence>
<dbReference type="Proteomes" id="UP000324800">
    <property type="component" value="Unassembled WGS sequence"/>
</dbReference>
<evidence type="ECO:0000313" key="1">
    <source>
        <dbReference type="EMBL" id="KAA6383415.1"/>
    </source>
</evidence>
<dbReference type="EMBL" id="SNRW01006258">
    <property type="protein sequence ID" value="KAA6383415.1"/>
    <property type="molecule type" value="Genomic_DNA"/>
</dbReference>
<evidence type="ECO:0008006" key="3">
    <source>
        <dbReference type="Google" id="ProtNLM"/>
    </source>
</evidence>
<protein>
    <recommendedName>
        <fullName evidence="3">Tc1-like transposase DDE domain-containing protein</fullName>
    </recommendedName>
</protein>
<evidence type="ECO:0000313" key="2">
    <source>
        <dbReference type="Proteomes" id="UP000324800"/>
    </source>
</evidence>